<protein>
    <submittedName>
        <fullName evidence="1">Uncharacterized protein</fullName>
    </submittedName>
</protein>
<dbReference type="AlphaFoldDB" id="A0A3R7XQD3"/>
<evidence type="ECO:0000313" key="2">
    <source>
        <dbReference type="Proteomes" id="UP000286097"/>
    </source>
</evidence>
<accession>A0A3R7XQD3</accession>
<comment type="caution">
    <text evidence="1">The sequence shown here is derived from an EMBL/GenBank/DDBJ whole genome shotgun (WGS) entry which is preliminary data.</text>
</comment>
<sequence>MERVLAALTRLKTRIDTIERASVRVLNASPFSPRMQHAQPGRRGDGRNVAQAAFNGSDSRRAMDGSSALERTPMQIDELSGMGPFRAGSFYRRAEAQARVNQAYRLHFPTSRAGVSHRQECAQEAVGPPITSSVNERRVGSGISAATGNAEEAFHNPTVLAPEPTLCPGSPVNPCGSIRSGLLSIKSRSPGLDAGHR</sequence>
<dbReference type="EMBL" id="QKXF01000527">
    <property type="protein sequence ID" value="RQM10828.1"/>
    <property type="molecule type" value="Genomic_DNA"/>
</dbReference>
<name>A0A3R7XQD3_9STRA</name>
<proteinExistence type="predicted"/>
<organism evidence="1 2">
    <name type="scientific">Peronospora effusa</name>
    <dbReference type="NCBI Taxonomy" id="542832"/>
    <lineage>
        <taxon>Eukaryota</taxon>
        <taxon>Sar</taxon>
        <taxon>Stramenopiles</taxon>
        <taxon>Oomycota</taxon>
        <taxon>Peronosporomycetes</taxon>
        <taxon>Peronosporales</taxon>
        <taxon>Peronosporaceae</taxon>
        <taxon>Peronospora</taxon>
    </lineage>
</organism>
<reference evidence="1 2" key="1">
    <citation type="submission" date="2018-06" db="EMBL/GenBank/DDBJ databases">
        <title>Comparative genomics of downy mildews reveals potential adaptations to biotrophy.</title>
        <authorList>
            <person name="Fletcher K."/>
            <person name="Klosterman S.J."/>
            <person name="Derevnina L."/>
            <person name="Martin F."/>
            <person name="Koike S."/>
            <person name="Reyes Chin-Wo S."/>
            <person name="Mou B."/>
            <person name="Michelmore R."/>
        </authorList>
    </citation>
    <scope>NUCLEOTIDE SEQUENCE [LARGE SCALE GENOMIC DNA]</scope>
    <source>
        <strain evidence="1 2">R13</strain>
    </source>
</reference>
<evidence type="ECO:0000313" key="1">
    <source>
        <dbReference type="EMBL" id="RQM10828.1"/>
    </source>
</evidence>
<dbReference type="VEuPathDB" id="FungiDB:DD237_008326"/>
<dbReference type="Proteomes" id="UP000286097">
    <property type="component" value="Unassembled WGS sequence"/>
</dbReference>
<gene>
    <name evidence="1" type="ORF">DD237_008326</name>
</gene>